<dbReference type="GO" id="GO:0003887">
    <property type="term" value="F:DNA-directed DNA polymerase activity"/>
    <property type="evidence" value="ECO:0007669"/>
    <property type="project" value="UniProtKB-UniRule"/>
</dbReference>
<evidence type="ECO:0000256" key="7">
    <source>
        <dbReference type="ARBA" id="ARBA00023204"/>
    </source>
</evidence>
<dbReference type="PRINTS" id="PR00870">
    <property type="entry name" value="DNAPOLXBETA"/>
</dbReference>
<dbReference type="Gene3D" id="3.30.460.10">
    <property type="entry name" value="Beta Polymerase, domain 2"/>
    <property type="match status" value="1"/>
</dbReference>
<evidence type="ECO:0000313" key="14">
    <source>
        <dbReference type="Proteomes" id="UP000284706"/>
    </source>
</evidence>
<dbReference type="OrthoDB" id="205514at2759"/>
<keyword evidence="7 10" id="KW-0234">DNA repair</keyword>
<dbReference type="CDD" id="cd00141">
    <property type="entry name" value="NT_POLXc"/>
    <property type="match status" value="1"/>
</dbReference>
<evidence type="ECO:0000256" key="2">
    <source>
        <dbReference type="ARBA" id="ARBA00022679"/>
    </source>
</evidence>
<dbReference type="AlphaFoldDB" id="A0A409VFC9"/>
<dbReference type="InterPro" id="IPR029398">
    <property type="entry name" value="PolB_thumb"/>
</dbReference>
<name>A0A409VFC9_9AGAR</name>
<proteinExistence type="inferred from homology"/>
<dbReference type="InterPro" id="IPR010996">
    <property type="entry name" value="HHH_MUS81"/>
</dbReference>
<evidence type="ECO:0000256" key="6">
    <source>
        <dbReference type="ARBA" id="ARBA00022932"/>
    </source>
</evidence>
<keyword evidence="1" id="KW-0237">DNA synthesis</keyword>
<evidence type="ECO:0000256" key="11">
    <source>
        <dbReference type="SAM" id="MobiDB-lite"/>
    </source>
</evidence>
<evidence type="ECO:0000256" key="1">
    <source>
        <dbReference type="ARBA" id="ARBA00022634"/>
    </source>
</evidence>
<dbReference type="FunCoup" id="A0A409VFC9">
    <property type="interactions" value="176"/>
</dbReference>
<evidence type="ECO:0000259" key="12">
    <source>
        <dbReference type="SMART" id="SM00483"/>
    </source>
</evidence>
<dbReference type="GO" id="GO:0005634">
    <property type="term" value="C:nucleus"/>
    <property type="evidence" value="ECO:0007669"/>
    <property type="project" value="UniProtKB-SubCell"/>
</dbReference>
<dbReference type="Pfam" id="PF14791">
    <property type="entry name" value="DNA_pol_B_thumb"/>
    <property type="match status" value="1"/>
</dbReference>
<gene>
    <name evidence="13" type="ORF">CVT26_015671</name>
</gene>
<keyword evidence="6 10" id="KW-0239">DNA-directed DNA polymerase</keyword>
<protein>
    <recommendedName>
        <fullName evidence="10">DNA polymerase</fullName>
        <ecNumber evidence="10">2.7.7.7</ecNumber>
    </recommendedName>
</protein>
<evidence type="ECO:0000313" key="13">
    <source>
        <dbReference type="EMBL" id="PPQ64951.1"/>
    </source>
</evidence>
<dbReference type="SUPFAM" id="SSF81301">
    <property type="entry name" value="Nucleotidyltransferase"/>
    <property type="match status" value="1"/>
</dbReference>
<dbReference type="InterPro" id="IPR022312">
    <property type="entry name" value="DNA_pol_X"/>
</dbReference>
<dbReference type="GO" id="GO:0003677">
    <property type="term" value="F:DNA binding"/>
    <property type="evidence" value="ECO:0007669"/>
    <property type="project" value="UniProtKB-UniRule"/>
</dbReference>
<dbReference type="Gene3D" id="1.10.150.110">
    <property type="entry name" value="DNA polymerase beta, N-terminal domain-like"/>
    <property type="match status" value="1"/>
</dbReference>
<accession>A0A409VFC9</accession>
<dbReference type="InterPro" id="IPR043519">
    <property type="entry name" value="NT_sf"/>
</dbReference>
<feature type="region of interest" description="Disordered" evidence="11">
    <location>
        <begin position="151"/>
        <end position="181"/>
    </location>
</feature>
<dbReference type="FunFam" id="3.30.210.10:FF:000005">
    <property type="entry name" value="DNA polymerase IV"/>
    <property type="match status" value="1"/>
</dbReference>
<dbReference type="GO" id="GO:0046872">
    <property type="term" value="F:metal ion binding"/>
    <property type="evidence" value="ECO:0007669"/>
    <property type="project" value="UniProtKB-UniRule"/>
</dbReference>
<feature type="region of interest" description="Disordered" evidence="11">
    <location>
        <begin position="1"/>
        <end position="43"/>
    </location>
</feature>
<dbReference type="InterPro" id="IPR018944">
    <property type="entry name" value="DNA_pol_lambd_fingers_domain"/>
</dbReference>
<feature type="compositionally biased region" description="Polar residues" evidence="11">
    <location>
        <begin position="160"/>
        <end position="169"/>
    </location>
</feature>
<dbReference type="GO" id="GO:0006303">
    <property type="term" value="P:double-strand break repair via nonhomologous end joining"/>
    <property type="evidence" value="ECO:0007669"/>
    <property type="project" value="TreeGrafter"/>
</dbReference>
<dbReference type="InParanoid" id="A0A409VFC9"/>
<dbReference type="EMBL" id="NHYE01005660">
    <property type="protein sequence ID" value="PPQ64951.1"/>
    <property type="molecule type" value="Genomic_DNA"/>
</dbReference>
<dbReference type="SUPFAM" id="SSF47802">
    <property type="entry name" value="DNA polymerase beta, N-terminal domain-like"/>
    <property type="match status" value="1"/>
</dbReference>
<feature type="active site" description="Nucleophile; Schiff-base intermediate with DNA; for 5'-dRP lyase activity" evidence="9">
    <location>
        <position position="273"/>
    </location>
</feature>
<keyword evidence="3 10" id="KW-0548">Nucleotidyltransferase</keyword>
<dbReference type="InterPro" id="IPR028207">
    <property type="entry name" value="DNA_pol_B_palm_palm"/>
</dbReference>
<evidence type="ECO:0000256" key="9">
    <source>
        <dbReference type="PIRSR" id="PIRSR622312-50"/>
    </source>
</evidence>
<evidence type="ECO:0000256" key="8">
    <source>
        <dbReference type="ARBA" id="ARBA00049244"/>
    </source>
</evidence>
<keyword evidence="5 10" id="KW-0227">DNA damage</keyword>
<dbReference type="InterPro" id="IPR002054">
    <property type="entry name" value="DNA-dir_DNA_pol_X"/>
</dbReference>
<dbReference type="STRING" id="231916.A0A409VFC9"/>
<comment type="similarity">
    <text evidence="10">Belongs to the DNA polymerase type-X family.</text>
</comment>
<dbReference type="EC" id="2.7.7.7" evidence="10"/>
<comment type="subcellular location">
    <subcellularLocation>
        <location evidence="10">Nucleus</location>
    </subcellularLocation>
</comment>
<reference evidence="13 14" key="1">
    <citation type="journal article" date="2018" name="Evol. Lett.">
        <title>Horizontal gene cluster transfer increased hallucinogenic mushroom diversity.</title>
        <authorList>
            <person name="Reynolds H.T."/>
            <person name="Vijayakumar V."/>
            <person name="Gluck-Thaler E."/>
            <person name="Korotkin H.B."/>
            <person name="Matheny P.B."/>
            <person name="Slot J.C."/>
        </authorList>
    </citation>
    <scope>NUCLEOTIDE SEQUENCE [LARGE SCALE GENOMIC DNA]</scope>
    <source>
        <strain evidence="13 14">SRW20</strain>
    </source>
</reference>
<dbReference type="Gene3D" id="3.30.210.10">
    <property type="entry name" value="DNA polymerase, thumb domain"/>
    <property type="match status" value="1"/>
</dbReference>
<keyword evidence="4" id="KW-0235">DNA replication</keyword>
<dbReference type="PANTHER" id="PTHR11276">
    <property type="entry name" value="DNA POLYMERASE TYPE-X FAMILY MEMBER"/>
    <property type="match status" value="1"/>
</dbReference>
<keyword evidence="10" id="KW-0539">Nucleus</keyword>
<dbReference type="SMART" id="SM00483">
    <property type="entry name" value="POLXc"/>
    <property type="match status" value="1"/>
</dbReference>
<dbReference type="InterPro" id="IPR002008">
    <property type="entry name" value="DNA_pol_X_beta-like"/>
</dbReference>
<dbReference type="SUPFAM" id="SSF81585">
    <property type="entry name" value="PsbU/PolX domain-like"/>
    <property type="match status" value="1"/>
</dbReference>
<evidence type="ECO:0000256" key="4">
    <source>
        <dbReference type="ARBA" id="ARBA00022705"/>
    </source>
</evidence>
<feature type="domain" description="DNA-directed DNA polymerase X" evidence="12">
    <location>
        <begin position="209"/>
        <end position="592"/>
    </location>
</feature>
<comment type="catalytic activity">
    <reaction evidence="8 10">
        <text>DNA(n) + a 2'-deoxyribonucleoside 5'-triphosphate = DNA(n+1) + diphosphate</text>
        <dbReference type="Rhea" id="RHEA:22508"/>
        <dbReference type="Rhea" id="RHEA-COMP:17339"/>
        <dbReference type="Rhea" id="RHEA-COMP:17340"/>
        <dbReference type="ChEBI" id="CHEBI:33019"/>
        <dbReference type="ChEBI" id="CHEBI:61560"/>
        <dbReference type="ChEBI" id="CHEBI:173112"/>
        <dbReference type="EC" id="2.7.7.7"/>
    </reaction>
</comment>
<dbReference type="Pfam" id="PF10391">
    <property type="entry name" value="DNA_pol_lambd_f"/>
    <property type="match status" value="1"/>
</dbReference>
<dbReference type="Proteomes" id="UP000284706">
    <property type="component" value="Unassembled WGS sequence"/>
</dbReference>
<sequence length="595" mass="67711">MKRKPQARKTSSETDTDWESGRIYKRYRSSSTDGSEGGGGTRNRPVKVYVVQAKFDDQTLRDLFDLVELAREGKGPSVRPLNLEICKEPEDADIIITNIRMRKRFERHVDWRIAKQKAIVTPDWLRESVREGHLVECGCHAAFTELHDETVEHCPDESSQKPSEGTSQESSSSYSLPKPLLPAVKPTSSKVINNWRSRYACQRASPLICVNQSLVEELAVLGHARELEGLNVNALAYERAVSIIKSYPYRITHETYKRDLIKLPGLGSKTLSKIQEYLNNGYIAESRTTRKSERYQSLVAFSKIYGIGPTIARKLYDIGCRTIDDLERYYDVAPGSTIESLEEELVTPDNKKIPKDKIPDLPIKISLALREDFAIPIAREEVEEMHRVVMQELDKFQPGCVSTIVGGSVPQNSDPSGLLDLILFDTRYRRGKPFSNDVDIVISHSDQQKGAEIIKGLCKRFAKHLHEAGMVTHVMHLSGFHAHNALRNEHWDSLEKALTVFILPPNGQQKRTHRRLDLIFASPEAYWTAVVGWSGSKMFERDLRLWAKVEKGMKFDSSGMTRRHDSKLFIPRSEEEVFSYLGLEWVDPTMRNADV</sequence>
<dbReference type="PANTHER" id="PTHR11276:SF28">
    <property type="entry name" value="DNA POLYMERASE LAMBDA"/>
    <property type="match status" value="1"/>
</dbReference>
<evidence type="ECO:0000256" key="3">
    <source>
        <dbReference type="ARBA" id="ARBA00022695"/>
    </source>
</evidence>
<dbReference type="InterPro" id="IPR037160">
    <property type="entry name" value="DNA_Pol_thumb_sf"/>
</dbReference>
<dbReference type="Gene3D" id="1.10.150.20">
    <property type="entry name" value="5' to 3' exonuclease, C-terminal subdomain"/>
    <property type="match status" value="1"/>
</dbReference>
<dbReference type="Pfam" id="PF14792">
    <property type="entry name" value="DNA_pol_B_palm"/>
    <property type="match status" value="1"/>
</dbReference>
<dbReference type="PRINTS" id="PR00869">
    <property type="entry name" value="DNAPOLX"/>
</dbReference>
<keyword evidence="14" id="KW-1185">Reference proteome</keyword>
<dbReference type="InterPro" id="IPR027421">
    <property type="entry name" value="DNA_pol_lamdba_lyase_dom_sf"/>
</dbReference>
<evidence type="ECO:0000256" key="5">
    <source>
        <dbReference type="ARBA" id="ARBA00022763"/>
    </source>
</evidence>
<organism evidence="13 14">
    <name type="scientific">Gymnopilus dilepis</name>
    <dbReference type="NCBI Taxonomy" id="231916"/>
    <lineage>
        <taxon>Eukaryota</taxon>
        <taxon>Fungi</taxon>
        <taxon>Dikarya</taxon>
        <taxon>Basidiomycota</taxon>
        <taxon>Agaricomycotina</taxon>
        <taxon>Agaricomycetes</taxon>
        <taxon>Agaricomycetidae</taxon>
        <taxon>Agaricales</taxon>
        <taxon>Agaricineae</taxon>
        <taxon>Hymenogastraceae</taxon>
        <taxon>Gymnopilus</taxon>
    </lineage>
</organism>
<feature type="compositionally biased region" description="Low complexity" evidence="11">
    <location>
        <begin position="170"/>
        <end position="181"/>
    </location>
</feature>
<comment type="caution">
    <text evidence="13">The sequence shown here is derived from an EMBL/GenBank/DDBJ whole genome shotgun (WGS) entry which is preliminary data.</text>
</comment>
<dbReference type="Pfam" id="PF14716">
    <property type="entry name" value="HHH_8"/>
    <property type="match status" value="1"/>
</dbReference>
<evidence type="ECO:0000256" key="10">
    <source>
        <dbReference type="RuleBase" id="RU366014"/>
    </source>
</evidence>
<keyword evidence="2 10" id="KW-0808">Transferase</keyword>
<comment type="function">
    <text evidence="10">DNA polymerase that functions in several pathways of DNA repair. Involved in base excision repair (BER) responsible for repair of lesions that give rise to abasic (AP) sites in DNA. Also contributes to DNA double-strand break repair by non-homologous end joining and homologous recombination. Has both template-dependent and template-independent (terminal transferase) DNA polymerase activities. Has also a 5'-deoxyribose-5-phosphate lyase (dRP lyase) activity.</text>
</comment>